<comment type="caution">
    <text evidence="3">The sequence shown here is derived from an EMBL/GenBank/DDBJ whole genome shotgun (WGS) entry which is preliminary data.</text>
</comment>
<evidence type="ECO:0000313" key="3">
    <source>
        <dbReference type="EMBL" id="MCW3796688.1"/>
    </source>
</evidence>
<protein>
    <submittedName>
        <fullName evidence="3">Response regulator</fullName>
    </submittedName>
</protein>
<organism evidence="3 4">
    <name type="scientific">Sphingomonas arvum</name>
    <dbReference type="NCBI Taxonomy" id="2992113"/>
    <lineage>
        <taxon>Bacteria</taxon>
        <taxon>Pseudomonadati</taxon>
        <taxon>Pseudomonadota</taxon>
        <taxon>Alphaproteobacteria</taxon>
        <taxon>Sphingomonadales</taxon>
        <taxon>Sphingomonadaceae</taxon>
        <taxon>Sphingomonas</taxon>
    </lineage>
</organism>
<sequence length="126" mass="13254">MRDIDHSCLTGRRILIVEDEALVAMNIEEALADAGATVLGIASTVRDALSMVAELAPDAVTLDGNLDGELSGPVARYLQELGIRHLVVTGYVDLALSDPHLASAPKLAKPFTAALLRQAAELHLCG</sequence>
<dbReference type="InterPro" id="IPR011006">
    <property type="entry name" value="CheY-like_superfamily"/>
</dbReference>
<reference evidence="3 4" key="1">
    <citation type="submission" date="2022-10" db="EMBL/GenBank/DDBJ databases">
        <title>Sphingomonas sp.</title>
        <authorList>
            <person name="Jin C."/>
        </authorList>
    </citation>
    <scope>NUCLEOTIDE SEQUENCE [LARGE SCALE GENOMIC DNA]</scope>
    <source>
        <strain evidence="3 4">BN140010</strain>
    </source>
</reference>
<evidence type="ECO:0000256" key="1">
    <source>
        <dbReference type="PROSITE-ProRule" id="PRU00169"/>
    </source>
</evidence>
<name>A0ABT3JC86_9SPHN</name>
<feature type="modified residue" description="4-aspartylphosphate" evidence="1">
    <location>
        <position position="63"/>
    </location>
</feature>
<dbReference type="Proteomes" id="UP001526246">
    <property type="component" value="Unassembled WGS sequence"/>
</dbReference>
<dbReference type="InterPro" id="IPR001789">
    <property type="entry name" value="Sig_transdc_resp-reg_receiver"/>
</dbReference>
<dbReference type="SMART" id="SM00448">
    <property type="entry name" value="REC"/>
    <property type="match status" value="1"/>
</dbReference>
<evidence type="ECO:0000313" key="4">
    <source>
        <dbReference type="Proteomes" id="UP001526246"/>
    </source>
</evidence>
<proteinExistence type="predicted"/>
<dbReference type="EMBL" id="JAPDOB010000001">
    <property type="protein sequence ID" value="MCW3796688.1"/>
    <property type="molecule type" value="Genomic_DNA"/>
</dbReference>
<gene>
    <name evidence="3" type="ORF">OMW55_02555</name>
</gene>
<feature type="domain" description="Response regulatory" evidence="2">
    <location>
        <begin position="13"/>
        <end position="124"/>
    </location>
</feature>
<dbReference type="Gene3D" id="3.40.50.2300">
    <property type="match status" value="1"/>
</dbReference>
<dbReference type="Pfam" id="PF00072">
    <property type="entry name" value="Response_reg"/>
    <property type="match status" value="1"/>
</dbReference>
<dbReference type="PROSITE" id="PS50110">
    <property type="entry name" value="RESPONSE_REGULATORY"/>
    <property type="match status" value="1"/>
</dbReference>
<dbReference type="SUPFAM" id="SSF52172">
    <property type="entry name" value="CheY-like"/>
    <property type="match status" value="1"/>
</dbReference>
<accession>A0ABT3JC86</accession>
<keyword evidence="4" id="KW-1185">Reference proteome</keyword>
<dbReference type="RefSeq" id="WP_264880577.1">
    <property type="nucleotide sequence ID" value="NZ_JAPDOB010000001.1"/>
</dbReference>
<evidence type="ECO:0000259" key="2">
    <source>
        <dbReference type="PROSITE" id="PS50110"/>
    </source>
</evidence>
<keyword evidence="1" id="KW-0597">Phosphoprotein</keyword>